<dbReference type="Gramene" id="Pp3c2_18970V3.1">
    <property type="protein sequence ID" value="PAC:32935195.CDS.1"/>
    <property type="gene ID" value="Pp3c2_18970"/>
</dbReference>
<protein>
    <submittedName>
        <fullName evidence="1 2">Uncharacterized protein</fullName>
    </submittedName>
</protein>
<gene>
    <name evidence="1" type="ORF">PHYPA_002915</name>
</gene>
<reference evidence="1 3" key="1">
    <citation type="journal article" date="2008" name="Science">
        <title>The Physcomitrella genome reveals evolutionary insights into the conquest of land by plants.</title>
        <authorList>
            <person name="Rensing S."/>
            <person name="Lang D."/>
            <person name="Zimmer A."/>
            <person name="Terry A."/>
            <person name="Salamov A."/>
            <person name="Shapiro H."/>
            <person name="Nishiyama T."/>
            <person name="Perroud P.-F."/>
            <person name="Lindquist E."/>
            <person name="Kamisugi Y."/>
            <person name="Tanahashi T."/>
            <person name="Sakakibara K."/>
            <person name="Fujita T."/>
            <person name="Oishi K."/>
            <person name="Shin-I T."/>
            <person name="Kuroki Y."/>
            <person name="Toyoda A."/>
            <person name="Suzuki Y."/>
            <person name="Hashimoto A."/>
            <person name="Yamaguchi K."/>
            <person name="Sugano A."/>
            <person name="Kohara Y."/>
            <person name="Fujiyama A."/>
            <person name="Anterola A."/>
            <person name="Aoki S."/>
            <person name="Ashton N."/>
            <person name="Barbazuk W.B."/>
            <person name="Barker E."/>
            <person name="Bennetzen J."/>
            <person name="Bezanilla M."/>
            <person name="Blankenship R."/>
            <person name="Cho S.H."/>
            <person name="Dutcher S."/>
            <person name="Estelle M."/>
            <person name="Fawcett J.A."/>
            <person name="Gundlach H."/>
            <person name="Hanada K."/>
            <person name="Heyl A."/>
            <person name="Hicks K.A."/>
            <person name="Hugh J."/>
            <person name="Lohr M."/>
            <person name="Mayer K."/>
            <person name="Melkozernov A."/>
            <person name="Murata T."/>
            <person name="Nelson D."/>
            <person name="Pils B."/>
            <person name="Prigge M."/>
            <person name="Reiss B."/>
            <person name="Renner T."/>
            <person name="Rombauts S."/>
            <person name="Rushton P."/>
            <person name="Sanderfoot A."/>
            <person name="Schween G."/>
            <person name="Shiu S.-H."/>
            <person name="Stueber K."/>
            <person name="Theodoulou F.L."/>
            <person name="Tu H."/>
            <person name="Van de Peer Y."/>
            <person name="Verrier P.J."/>
            <person name="Waters E."/>
            <person name="Wood A."/>
            <person name="Yang L."/>
            <person name="Cove D."/>
            <person name="Cuming A."/>
            <person name="Hasebe M."/>
            <person name="Lucas S."/>
            <person name="Mishler D.B."/>
            <person name="Reski R."/>
            <person name="Grigoriev I."/>
            <person name="Quatrano R.S."/>
            <person name="Boore J.L."/>
        </authorList>
    </citation>
    <scope>NUCLEOTIDE SEQUENCE [LARGE SCALE GENOMIC DNA]</scope>
    <source>
        <strain evidence="2 3">cv. Gransden 2004</strain>
    </source>
</reference>
<dbReference type="EMBL" id="ABEU02000002">
    <property type="protein sequence ID" value="PNR60122.1"/>
    <property type="molecule type" value="Genomic_DNA"/>
</dbReference>
<dbReference type="AlphaFoldDB" id="A0A2K1L265"/>
<dbReference type="EnsemblPlants" id="Pp3c2_18970V3.1">
    <property type="protein sequence ID" value="PAC:32935195.CDS.1"/>
    <property type="gene ID" value="Pp3c2_18970"/>
</dbReference>
<accession>A0A2K1L265</accession>
<keyword evidence="3" id="KW-1185">Reference proteome</keyword>
<reference evidence="1 3" key="2">
    <citation type="journal article" date="2018" name="Plant J.">
        <title>The Physcomitrella patens chromosome-scale assembly reveals moss genome structure and evolution.</title>
        <authorList>
            <person name="Lang D."/>
            <person name="Ullrich K.K."/>
            <person name="Murat F."/>
            <person name="Fuchs J."/>
            <person name="Jenkins J."/>
            <person name="Haas F.B."/>
            <person name="Piednoel M."/>
            <person name="Gundlach H."/>
            <person name="Van Bel M."/>
            <person name="Meyberg R."/>
            <person name="Vives C."/>
            <person name="Morata J."/>
            <person name="Symeonidi A."/>
            <person name="Hiss M."/>
            <person name="Muchero W."/>
            <person name="Kamisugi Y."/>
            <person name="Saleh O."/>
            <person name="Blanc G."/>
            <person name="Decker E.L."/>
            <person name="van Gessel N."/>
            <person name="Grimwood J."/>
            <person name="Hayes R.D."/>
            <person name="Graham S.W."/>
            <person name="Gunter L.E."/>
            <person name="McDaniel S.F."/>
            <person name="Hoernstein S.N.W."/>
            <person name="Larsson A."/>
            <person name="Li F.W."/>
            <person name="Perroud P.F."/>
            <person name="Phillips J."/>
            <person name="Ranjan P."/>
            <person name="Rokshar D.S."/>
            <person name="Rothfels C.J."/>
            <person name="Schneider L."/>
            <person name="Shu S."/>
            <person name="Stevenson D.W."/>
            <person name="Thummler F."/>
            <person name="Tillich M."/>
            <person name="Villarreal Aguilar J.C."/>
            <person name="Widiez T."/>
            <person name="Wong G.K."/>
            <person name="Wymore A."/>
            <person name="Zhang Y."/>
            <person name="Zimmer A.D."/>
            <person name="Quatrano R.S."/>
            <person name="Mayer K.F.X."/>
            <person name="Goodstein D."/>
            <person name="Casacuberta J.M."/>
            <person name="Vandepoele K."/>
            <person name="Reski R."/>
            <person name="Cuming A.C."/>
            <person name="Tuskan G.A."/>
            <person name="Maumus F."/>
            <person name="Salse J."/>
            <person name="Schmutz J."/>
            <person name="Rensing S.A."/>
        </authorList>
    </citation>
    <scope>NUCLEOTIDE SEQUENCE [LARGE SCALE GENOMIC DNA]</scope>
    <source>
        <strain evidence="2 3">cv. Gransden 2004</strain>
    </source>
</reference>
<evidence type="ECO:0000313" key="2">
    <source>
        <dbReference type="EnsemblPlants" id="PAC:32935195.CDS.1"/>
    </source>
</evidence>
<dbReference type="PaxDb" id="3218-PP1S343_67V6.1"/>
<dbReference type="InParanoid" id="A0A2K1L265"/>
<proteinExistence type="predicted"/>
<evidence type="ECO:0000313" key="1">
    <source>
        <dbReference type="EMBL" id="PNR60122.1"/>
    </source>
</evidence>
<dbReference type="Proteomes" id="UP000006727">
    <property type="component" value="Chromosome 2"/>
</dbReference>
<name>A0A2K1L265_PHYPA</name>
<organism evidence="1">
    <name type="scientific">Physcomitrium patens</name>
    <name type="common">Spreading-leaved earth moss</name>
    <name type="synonym">Physcomitrella patens</name>
    <dbReference type="NCBI Taxonomy" id="3218"/>
    <lineage>
        <taxon>Eukaryota</taxon>
        <taxon>Viridiplantae</taxon>
        <taxon>Streptophyta</taxon>
        <taxon>Embryophyta</taxon>
        <taxon>Bryophyta</taxon>
        <taxon>Bryophytina</taxon>
        <taxon>Bryopsida</taxon>
        <taxon>Funariidae</taxon>
        <taxon>Funariales</taxon>
        <taxon>Funariaceae</taxon>
        <taxon>Physcomitrium</taxon>
    </lineage>
</organism>
<sequence>MSSSIVVELLQLVRYLTKWTAKRSQNGIGVFGKFRAACTRLHHLVKPFNRNNLALHFAVISGENFWNSAEISHDFM</sequence>
<reference evidence="2" key="3">
    <citation type="submission" date="2020-12" db="UniProtKB">
        <authorList>
            <consortium name="EnsemblPlants"/>
        </authorList>
    </citation>
    <scope>IDENTIFICATION</scope>
</reference>
<evidence type="ECO:0000313" key="3">
    <source>
        <dbReference type="Proteomes" id="UP000006727"/>
    </source>
</evidence>